<dbReference type="GO" id="GO:0090560">
    <property type="term" value="F:2-(3-amino-3-carboxypropyl)histidine synthase activity"/>
    <property type="evidence" value="ECO:0007669"/>
    <property type="project" value="InterPro"/>
</dbReference>
<dbReference type="EMBL" id="CP051143">
    <property type="protein sequence ID" value="QIX01983.1"/>
    <property type="molecule type" value="Genomic_DNA"/>
</dbReference>
<dbReference type="NCBIfam" id="TIGR00272">
    <property type="entry name" value="DPH2"/>
    <property type="match status" value="1"/>
</dbReference>
<name>A0A6H0Y4Q9_9PEZI</name>
<reference evidence="9 10" key="1">
    <citation type="journal article" date="2016" name="Sci. Rep.">
        <title>Peltaster fructicola genome reveals evolution from an invasive phytopathogen to an ectophytic parasite.</title>
        <authorList>
            <person name="Xu C."/>
            <person name="Chen H."/>
            <person name="Gleason M.L."/>
            <person name="Xu J.R."/>
            <person name="Liu H."/>
            <person name="Zhang R."/>
            <person name="Sun G."/>
        </authorList>
    </citation>
    <scope>NUCLEOTIDE SEQUENCE [LARGE SCALE GENOMIC DNA]</scope>
    <source>
        <strain evidence="9 10">LNHT1506</strain>
    </source>
</reference>
<evidence type="ECO:0000256" key="7">
    <source>
        <dbReference type="RuleBase" id="RU364133"/>
    </source>
</evidence>
<dbReference type="FunFam" id="3.40.50.11860:FF:000001">
    <property type="entry name" value="2-(3-amino-3-carboxypropyl)histidine synthase subunit 2"/>
    <property type="match status" value="1"/>
</dbReference>
<keyword evidence="5 7" id="KW-0408">Iron</keyword>
<dbReference type="InterPro" id="IPR042263">
    <property type="entry name" value="DPH1/DPH2_1"/>
</dbReference>
<dbReference type="UniPathway" id="UPA00559"/>
<dbReference type="Proteomes" id="UP000503462">
    <property type="component" value="Chromosome 5"/>
</dbReference>
<comment type="subcellular location">
    <subcellularLocation>
        <location evidence="7">Cytoplasm</location>
    </subcellularLocation>
</comment>
<keyword evidence="7" id="KW-0963">Cytoplasm</keyword>
<evidence type="ECO:0000256" key="6">
    <source>
        <dbReference type="ARBA" id="ARBA00023014"/>
    </source>
</evidence>
<organism evidence="9 10">
    <name type="scientific">Peltaster fructicola</name>
    <dbReference type="NCBI Taxonomy" id="286661"/>
    <lineage>
        <taxon>Eukaryota</taxon>
        <taxon>Fungi</taxon>
        <taxon>Dikarya</taxon>
        <taxon>Ascomycota</taxon>
        <taxon>Pezizomycotina</taxon>
        <taxon>Dothideomycetes</taxon>
        <taxon>Dothideomycetes incertae sedis</taxon>
        <taxon>Peltaster</taxon>
    </lineage>
</organism>
<comment type="function">
    <text evidence="7">Required for the first step of diphthamide biosynthesis, a post-translational modification of histidine which occurs in elongation factor 2. DPH1 and DPH2 transfer a 3-amino-3-carboxypropyl (ACP) group from S-adenosyl-L-methionine (SAM) to a histidine residue, the reaction is assisted by a reduction system comprising DPH3 and a NADH-dependent reductase. Facilitates the reduction of the catalytic iron-sulfur cluster found in the DPH1 subunit.</text>
</comment>
<gene>
    <name evidence="9" type="ORF">AMS68_007500</name>
</gene>
<feature type="region of interest" description="Disordered" evidence="8">
    <location>
        <begin position="425"/>
        <end position="477"/>
    </location>
</feature>
<evidence type="ECO:0000256" key="3">
    <source>
        <dbReference type="ARBA" id="ARBA00006179"/>
    </source>
</evidence>
<comment type="similarity">
    <text evidence="3 7">Belongs to the DPH1/DPH2 family. DPH2 subfamily.</text>
</comment>
<dbReference type="SFLD" id="SFLDF00408">
    <property type="entry name" value="Diphthamide_biosynthesis_famil"/>
    <property type="match status" value="1"/>
</dbReference>
<dbReference type="GO" id="GO:0005737">
    <property type="term" value="C:cytoplasm"/>
    <property type="evidence" value="ECO:0007669"/>
    <property type="project" value="UniProtKB-SubCell"/>
</dbReference>
<dbReference type="GO" id="GO:0017183">
    <property type="term" value="P:protein histidyl modification to diphthamide"/>
    <property type="evidence" value="ECO:0007669"/>
    <property type="project" value="UniProtKB-UniPathway"/>
</dbReference>
<dbReference type="InterPro" id="IPR042265">
    <property type="entry name" value="DPH1/DPH2_3"/>
</dbReference>
<evidence type="ECO:0000256" key="4">
    <source>
        <dbReference type="ARBA" id="ARBA00022723"/>
    </source>
</evidence>
<feature type="compositionally biased region" description="Acidic residues" evidence="8">
    <location>
        <begin position="430"/>
        <end position="442"/>
    </location>
</feature>
<keyword evidence="4 7" id="KW-0479">Metal-binding</keyword>
<evidence type="ECO:0000256" key="2">
    <source>
        <dbReference type="ARBA" id="ARBA00005156"/>
    </source>
</evidence>
<dbReference type="SFLD" id="SFLDS00032">
    <property type="entry name" value="Radical_SAM_3-amino-3-carboxyp"/>
    <property type="match status" value="1"/>
</dbReference>
<dbReference type="SFLD" id="SFLDG01121">
    <property type="entry name" value="Diphthamide_biosynthesis"/>
    <property type="match status" value="1"/>
</dbReference>
<accession>A0A6H0Y4Q9</accession>
<dbReference type="GO" id="GO:0046872">
    <property type="term" value="F:metal ion binding"/>
    <property type="evidence" value="ECO:0007669"/>
    <property type="project" value="UniProtKB-KW"/>
</dbReference>
<dbReference type="Pfam" id="PF01866">
    <property type="entry name" value="Diphthamide_syn"/>
    <property type="match status" value="1"/>
</dbReference>
<dbReference type="PANTHER" id="PTHR10762">
    <property type="entry name" value="DIPHTHAMIDE BIOSYNTHESIS PROTEIN"/>
    <property type="match status" value="1"/>
</dbReference>
<dbReference type="InterPro" id="IPR010014">
    <property type="entry name" value="DHP2"/>
</dbReference>
<keyword evidence="10" id="KW-1185">Reference proteome</keyword>
<dbReference type="InterPro" id="IPR016435">
    <property type="entry name" value="DPH1/DPH2"/>
</dbReference>
<dbReference type="OrthoDB" id="449241at2759"/>
<dbReference type="NCBIfam" id="TIGR00322">
    <property type="entry name" value="diphth2_R"/>
    <property type="match status" value="1"/>
</dbReference>
<dbReference type="Gene3D" id="3.40.50.11860">
    <property type="entry name" value="Diphthamide synthesis DPH1/DPH2 domain 3"/>
    <property type="match status" value="1"/>
</dbReference>
<protein>
    <recommendedName>
        <fullName evidence="7">2-(3-amino-3-carboxypropyl)histidine synthase subunit 2</fullName>
    </recommendedName>
</protein>
<dbReference type="GO" id="GO:0051536">
    <property type="term" value="F:iron-sulfur cluster binding"/>
    <property type="evidence" value="ECO:0007669"/>
    <property type="project" value="UniProtKB-KW"/>
</dbReference>
<evidence type="ECO:0000256" key="1">
    <source>
        <dbReference type="ARBA" id="ARBA00001966"/>
    </source>
</evidence>
<dbReference type="AlphaFoldDB" id="A0A6H0Y4Q9"/>
<dbReference type="PANTHER" id="PTHR10762:SF2">
    <property type="entry name" value="2-(3-AMINO-3-CARBOXYPROPYL)HISTIDINE SYNTHASE SUBUNIT 2"/>
    <property type="match status" value="1"/>
</dbReference>
<sequence length="553" mass="60652">MDDLVSAPVLSTPADTLLEQTLATPVSSSALSTEQFDLQYEIRRTVDEIRRRRWKRIALQFPDDMLVDGPRVFDRLRSQLATTRTTESATQGSDSQVGTTVVGGTAQAEDTTSEHNDERLTILGDTSYGACCVDEIAAEHAAADGVVHYGRSCLSPTQRLPVIYVFTAKPLDHDAAVHTLMEAVSDQQAKLCLLADVPWQHHLQHLADRLRHAGYEHTSAPELIHDPSSPLPNRAITLTHDELKDYTVIHLGTPPTSLVLTLTSRVKEFMVLDPASTSTSLDTAAPAIMRRRYASLLRLSSAAVIGILINTLSVKNYMVALEHVQSLIAASGKKAYTFVVGKLNPAKLANFAEVGGWVVIGCWESSLIDSKEFLAPVITPFELEVALMRDDSRIWGQEWISDFQTLLQRKQAAAASTPALDASVSVADSDWQDQSEDDEPPEFDLRTGRYVSHPRPRKNKPAAAIAESRNEAPESSALVQRAKGDLATINGVLSPGAEYLRSKREWQGLGSDFEIEYDRDEQGNIQGASIEEGRSGVARGYTHNLFSASDVQR</sequence>
<evidence type="ECO:0000256" key="5">
    <source>
        <dbReference type="ARBA" id="ARBA00023004"/>
    </source>
</evidence>
<evidence type="ECO:0000256" key="8">
    <source>
        <dbReference type="SAM" id="MobiDB-lite"/>
    </source>
</evidence>
<comment type="cofactor">
    <cofactor evidence="1">
        <name>[4Fe-4S] cluster</name>
        <dbReference type="ChEBI" id="CHEBI:49883"/>
    </cofactor>
</comment>
<proteinExistence type="inferred from homology"/>
<dbReference type="Gene3D" id="3.40.50.11840">
    <property type="entry name" value="Diphthamide synthesis DPH1/DPH2 domain 1"/>
    <property type="match status" value="1"/>
</dbReference>
<evidence type="ECO:0000313" key="9">
    <source>
        <dbReference type="EMBL" id="QIX01983.1"/>
    </source>
</evidence>
<comment type="pathway">
    <text evidence="2 7">Protein modification; peptidyl-diphthamide biosynthesis.</text>
</comment>
<keyword evidence="6 7" id="KW-0411">Iron-sulfur</keyword>
<evidence type="ECO:0000313" key="10">
    <source>
        <dbReference type="Proteomes" id="UP000503462"/>
    </source>
</evidence>